<dbReference type="RefSeq" id="WP_143417372.1">
    <property type="nucleotide sequence ID" value="NZ_VJXR01000008.1"/>
</dbReference>
<dbReference type="PANTHER" id="PTHR44154">
    <property type="entry name" value="QUINONE OXIDOREDUCTASE"/>
    <property type="match status" value="1"/>
</dbReference>
<dbReference type="InterPro" id="IPR036291">
    <property type="entry name" value="NAD(P)-bd_dom_sf"/>
</dbReference>
<dbReference type="InterPro" id="IPR011032">
    <property type="entry name" value="GroES-like_sf"/>
</dbReference>
<evidence type="ECO:0000259" key="3">
    <source>
        <dbReference type="SMART" id="SM00829"/>
    </source>
</evidence>
<dbReference type="InterPro" id="IPR020843">
    <property type="entry name" value="ER"/>
</dbReference>
<protein>
    <submittedName>
        <fullName evidence="4">Zinc-binding dehydrogenase</fullName>
    </submittedName>
</protein>
<feature type="compositionally biased region" description="Basic and acidic residues" evidence="2">
    <location>
        <begin position="15"/>
        <end position="28"/>
    </location>
</feature>
<dbReference type="SMART" id="SM00829">
    <property type="entry name" value="PKS_ER"/>
    <property type="match status" value="1"/>
</dbReference>
<dbReference type="SUPFAM" id="SSF50129">
    <property type="entry name" value="GroES-like"/>
    <property type="match status" value="1"/>
</dbReference>
<reference evidence="4 5" key="1">
    <citation type="submission" date="2019-07" db="EMBL/GenBank/DDBJ databases">
        <title>Georgenia wutianyii sp. nov. and Georgenia *** sp. nov. isolated from plateau pika (Ochotona curzoniae) in the Qinghai-Tibet plateau of China.</title>
        <authorList>
            <person name="Tian Z."/>
        </authorList>
    </citation>
    <scope>NUCLEOTIDE SEQUENCE [LARGE SCALE GENOMIC DNA]</scope>
    <source>
        <strain evidence="4 5">Z446</strain>
    </source>
</reference>
<dbReference type="PANTHER" id="PTHR44154:SF1">
    <property type="entry name" value="QUINONE OXIDOREDUCTASE"/>
    <property type="match status" value="1"/>
</dbReference>
<feature type="domain" description="Enoyl reductase (ER)" evidence="3">
    <location>
        <begin position="10"/>
        <end position="338"/>
    </location>
</feature>
<proteinExistence type="predicted"/>
<accession>A0A552WWB0</accession>
<dbReference type="InterPro" id="IPR051603">
    <property type="entry name" value="Zinc-ADH_QOR/CCCR"/>
</dbReference>
<evidence type="ECO:0000313" key="4">
    <source>
        <dbReference type="EMBL" id="TRW46593.1"/>
    </source>
</evidence>
<dbReference type="SUPFAM" id="SSF51735">
    <property type="entry name" value="NAD(P)-binding Rossmann-fold domains"/>
    <property type="match status" value="1"/>
</dbReference>
<evidence type="ECO:0000256" key="1">
    <source>
        <dbReference type="ARBA" id="ARBA00022857"/>
    </source>
</evidence>
<organism evidence="4 5">
    <name type="scientific">Georgenia yuyongxinii</name>
    <dbReference type="NCBI Taxonomy" id="2589797"/>
    <lineage>
        <taxon>Bacteria</taxon>
        <taxon>Bacillati</taxon>
        <taxon>Actinomycetota</taxon>
        <taxon>Actinomycetes</taxon>
        <taxon>Micrococcales</taxon>
        <taxon>Bogoriellaceae</taxon>
        <taxon>Georgenia</taxon>
    </lineage>
</organism>
<dbReference type="Proteomes" id="UP000318693">
    <property type="component" value="Unassembled WGS sequence"/>
</dbReference>
<evidence type="ECO:0000313" key="5">
    <source>
        <dbReference type="Proteomes" id="UP000318693"/>
    </source>
</evidence>
<feature type="region of interest" description="Disordered" evidence="2">
    <location>
        <begin position="1"/>
        <end position="28"/>
    </location>
</feature>
<keyword evidence="5" id="KW-1185">Reference proteome</keyword>
<evidence type="ECO:0000256" key="2">
    <source>
        <dbReference type="SAM" id="MobiDB-lite"/>
    </source>
</evidence>
<dbReference type="Gene3D" id="3.90.180.10">
    <property type="entry name" value="Medium-chain alcohol dehydrogenases, catalytic domain"/>
    <property type="match status" value="1"/>
</dbReference>
<gene>
    <name evidence="4" type="ORF">FJ693_04720</name>
</gene>
<dbReference type="Pfam" id="PF08240">
    <property type="entry name" value="ADH_N"/>
    <property type="match status" value="1"/>
</dbReference>
<keyword evidence="1" id="KW-0521">NADP</keyword>
<dbReference type="AlphaFoldDB" id="A0A552WWB0"/>
<name>A0A552WWB0_9MICO</name>
<dbReference type="EMBL" id="VJXR01000008">
    <property type="protein sequence ID" value="TRW46593.1"/>
    <property type="molecule type" value="Genomic_DNA"/>
</dbReference>
<comment type="caution">
    <text evidence="4">The sequence shown here is derived from an EMBL/GenBank/DDBJ whole genome shotgun (WGS) entry which is preliminary data.</text>
</comment>
<dbReference type="InterPro" id="IPR013154">
    <property type="entry name" value="ADH-like_N"/>
</dbReference>
<dbReference type="GO" id="GO:0016491">
    <property type="term" value="F:oxidoreductase activity"/>
    <property type="evidence" value="ECO:0007669"/>
    <property type="project" value="InterPro"/>
</dbReference>
<dbReference type="InterPro" id="IPR013149">
    <property type="entry name" value="ADH-like_C"/>
</dbReference>
<sequence length="342" mass="36292">MRAARIHQHGGPEVLRVDEVPEPEPGPRDVVLRQAGTSVNHRDIWLRKGLSDDTFQIPLPSVLGIDVAGEVVAVGDEVEGFRVGDRALANPYIACGSCHACIRQREHLCADIDISNGAYAEYVVVPENRLVALDASVSDEAASCFANTYITAWEMLVNKARITPDDVVLVWAGTSGLGSAAVDIALLAGATVIATAGQPEKIQTLAALGPDLVLNHYEDDVVARVMEFTGGAGASVVFEHVGHATWGRTIDAAASGARIVNAGLTTGQMLETDAVKMIMKQFTITGSCLGTMAAARGAVRQLNRGRLHPLIGERLPLSEIVEAHRLLDEGRVTGKLLIDVTS</sequence>
<dbReference type="Pfam" id="PF00107">
    <property type="entry name" value="ADH_zinc_N"/>
    <property type="match status" value="1"/>
</dbReference>